<dbReference type="InterPro" id="IPR026004">
    <property type="entry name" value="Septum_form"/>
</dbReference>
<feature type="chain" id="PRO_5039706322" evidence="1">
    <location>
        <begin position="28"/>
        <end position="168"/>
    </location>
</feature>
<comment type="caution">
    <text evidence="3">The sequence shown here is derived from an EMBL/GenBank/DDBJ whole genome shotgun (WGS) entry which is preliminary data.</text>
</comment>
<evidence type="ECO:0000313" key="4">
    <source>
        <dbReference type="Proteomes" id="UP000266915"/>
    </source>
</evidence>
<sequence length="168" mass="17755">MTARRRLLPLALAALAAALTLSGCSVVEGILPKPAETRDAQSGEIVGGGTTDVFTLSVGDCLNDESSSDEVTEVPTVPCSEPHQYEVYGEVTLTGDEWPGEEAVTQQADDGCYAQFQAFVGIVYEDSSLEFNYYTPTEASWNGVDDRLVTCVIYDSAATTGSLAGAAR</sequence>
<reference evidence="3 4" key="1">
    <citation type="submission" date="2018-11" db="EMBL/GenBank/DDBJ databases">
        <title>Sequencing the genomes of 1000 actinobacteria strains.</title>
        <authorList>
            <person name="Klenk H.-P."/>
        </authorList>
    </citation>
    <scope>NUCLEOTIDE SEQUENCE [LARGE SCALE GENOMIC DNA]</scope>
    <source>
        <strain evidence="3 4">DSM 14012</strain>
    </source>
</reference>
<dbReference type="EMBL" id="RKHL01000001">
    <property type="protein sequence ID" value="ROR80718.1"/>
    <property type="molecule type" value="Genomic_DNA"/>
</dbReference>
<dbReference type="RefSeq" id="WP_229940073.1">
    <property type="nucleotide sequence ID" value="NZ_FXAP01000003.1"/>
</dbReference>
<proteinExistence type="predicted"/>
<evidence type="ECO:0000313" key="3">
    <source>
        <dbReference type="EMBL" id="ROR80718.1"/>
    </source>
</evidence>
<dbReference type="PROSITE" id="PS51257">
    <property type="entry name" value="PROKAR_LIPOPROTEIN"/>
    <property type="match status" value="1"/>
</dbReference>
<dbReference type="Pfam" id="PF13845">
    <property type="entry name" value="Septum_form"/>
    <property type="match status" value="1"/>
</dbReference>
<protein>
    <submittedName>
        <fullName evidence="3">Putative regulator of septum formation</fullName>
    </submittedName>
</protein>
<evidence type="ECO:0000256" key="1">
    <source>
        <dbReference type="SAM" id="SignalP"/>
    </source>
</evidence>
<dbReference type="AlphaFoldDB" id="A0A3N2BZN2"/>
<dbReference type="Proteomes" id="UP000266915">
    <property type="component" value="Unassembled WGS sequence"/>
</dbReference>
<keyword evidence="4" id="KW-1185">Reference proteome</keyword>
<gene>
    <name evidence="3" type="ORF">EDD42_0761</name>
</gene>
<organism evidence="3 4">
    <name type="scientific">Plantibacter flavus</name>
    <dbReference type="NCBI Taxonomy" id="150123"/>
    <lineage>
        <taxon>Bacteria</taxon>
        <taxon>Bacillati</taxon>
        <taxon>Actinomycetota</taxon>
        <taxon>Actinomycetes</taxon>
        <taxon>Micrococcales</taxon>
        <taxon>Microbacteriaceae</taxon>
        <taxon>Plantibacter</taxon>
    </lineage>
</organism>
<keyword evidence="1" id="KW-0732">Signal</keyword>
<accession>A0A3N2BZN2</accession>
<feature type="signal peptide" evidence="1">
    <location>
        <begin position="1"/>
        <end position="27"/>
    </location>
</feature>
<feature type="domain" description="Septum formation-related" evidence="2">
    <location>
        <begin position="56"/>
        <end position="151"/>
    </location>
</feature>
<name>A0A3N2BZN2_9MICO</name>
<evidence type="ECO:0000259" key="2">
    <source>
        <dbReference type="Pfam" id="PF13845"/>
    </source>
</evidence>